<dbReference type="InterPro" id="IPR025246">
    <property type="entry name" value="IS30-like_HTH"/>
</dbReference>
<comment type="caution">
    <text evidence="2">The sequence shown here is derived from an EMBL/GenBank/DDBJ whole genome shotgun (WGS) entry which is preliminary data.</text>
</comment>
<name>A0AAV4ZBA1_9HYPH</name>
<gene>
    <name evidence="2" type="ORF">OICFNHDK_3826</name>
</gene>
<accession>A0AAV4ZBA1</accession>
<sequence>MTSARPVMMSERRKMREWRAEGMSYCAIAQALGRSHETVRDHASDVEAPLVRTMQSKRDVMLRVALRQQRIIDTCNRALGLRPADVLVMPGCDGPDFNPSL</sequence>
<keyword evidence="3" id="KW-1185">Reference proteome</keyword>
<dbReference type="Pfam" id="PF13936">
    <property type="entry name" value="HTH_38"/>
    <property type="match status" value="1"/>
</dbReference>
<dbReference type="RefSeq" id="WP_192215634.1">
    <property type="nucleotide sequence ID" value="NZ_BPQF01000019.1"/>
</dbReference>
<feature type="domain" description="Transposase IS30-like HTH" evidence="1">
    <location>
        <begin position="10"/>
        <end position="39"/>
    </location>
</feature>
<dbReference type="InterPro" id="IPR009057">
    <property type="entry name" value="Homeodomain-like_sf"/>
</dbReference>
<reference evidence="2" key="1">
    <citation type="journal article" date="2016" name="Front. Microbiol.">
        <title>Genome Sequence of the Piezophilic, Mesophilic Sulfate-Reducing Bacterium Desulfovibrio indicus J2T.</title>
        <authorList>
            <person name="Cao J."/>
            <person name="Maignien L."/>
            <person name="Shao Z."/>
            <person name="Alain K."/>
            <person name="Jebbar M."/>
        </authorList>
    </citation>
    <scope>NUCLEOTIDE SEQUENCE</scope>
    <source>
        <strain evidence="2">DSM 21893</strain>
    </source>
</reference>
<evidence type="ECO:0000259" key="1">
    <source>
        <dbReference type="Pfam" id="PF13936"/>
    </source>
</evidence>
<reference evidence="2" key="2">
    <citation type="submission" date="2021-08" db="EMBL/GenBank/DDBJ databases">
        <authorList>
            <person name="Tani A."/>
            <person name="Ola A."/>
            <person name="Ogura Y."/>
            <person name="Katsura K."/>
            <person name="Hayashi T."/>
        </authorList>
    </citation>
    <scope>NUCLEOTIDE SEQUENCE</scope>
    <source>
        <strain evidence="2">DSM 21893</strain>
    </source>
</reference>
<protein>
    <recommendedName>
        <fullName evidence="1">Transposase IS30-like HTH domain-containing protein</fullName>
    </recommendedName>
</protein>
<organism evidence="2 3">
    <name type="scientific">Methylobacterium bullatum</name>
    <dbReference type="NCBI Taxonomy" id="570505"/>
    <lineage>
        <taxon>Bacteria</taxon>
        <taxon>Pseudomonadati</taxon>
        <taxon>Pseudomonadota</taxon>
        <taxon>Alphaproteobacteria</taxon>
        <taxon>Hyphomicrobiales</taxon>
        <taxon>Methylobacteriaceae</taxon>
        <taxon>Methylobacterium</taxon>
    </lineage>
</organism>
<dbReference type="EMBL" id="BPQF01000019">
    <property type="protein sequence ID" value="GJD41343.1"/>
    <property type="molecule type" value="Genomic_DNA"/>
</dbReference>
<dbReference type="Proteomes" id="UP001055307">
    <property type="component" value="Unassembled WGS sequence"/>
</dbReference>
<evidence type="ECO:0000313" key="2">
    <source>
        <dbReference type="EMBL" id="GJD41343.1"/>
    </source>
</evidence>
<proteinExistence type="predicted"/>
<dbReference type="SUPFAM" id="SSF46689">
    <property type="entry name" value="Homeodomain-like"/>
    <property type="match status" value="1"/>
</dbReference>
<dbReference type="AlphaFoldDB" id="A0AAV4ZBA1"/>
<evidence type="ECO:0000313" key="3">
    <source>
        <dbReference type="Proteomes" id="UP001055307"/>
    </source>
</evidence>